<dbReference type="Proteomes" id="UP000735302">
    <property type="component" value="Unassembled WGS sequence"/>
</dbReference>
<dbReference type="InterPro" id="IPR004107">
    <property type="entry name" value="Integrase_SAM-like_N"/>
</dbReference>
<keyword evidence="6" id="KW-1185">Reference proteome</keyword>
<dbReference type="PANTHER" id="PTHR35617:SF3">
    <property type="entry name" value="CORE-BINDING (CB) DOMAIN-CONTAINING PROTEIN"/>
    <property type="match status" value="1"/>
</dbReference>
<evidence type="ECO:0000259" key="4">
    <source>
        <dbReference type="PROSITE" id="PS51900"/>
    </source>
</evidence>
<keyword evidence="5" id="KW-0695">RNA-directed DNA polymerase</keyword>
<dbReference type="GO" id="GO:0003964">
    <property type="term" value="F:RNA-directed DNA polymerase activity"/>
    <property type="evidence" value="ECO:0007669"/>
    <property type="project" value="UniProtKB-KW"/>
</dbReference>
<dbReference type="GO" id="GO:0003677">
    <property type="term" value="F:DNA binding"/>
    <property type="evidence" value="ECO:0007669"/>
    <property type="project" value="UniProtKB-KW"/>
</dbReference>
<dbReference type="AlphaFoldDB" id="A0AAV4C8J0"/>
<reference evidence="5 6" key="1">
    <citation type="journal article" date="2021" name="Elife">
        <title>Chloroplast acquisition without the gene transfer in kleptoplastic sea slugs, Plakobranchus ocellatus.</title>
        <authorList>
            <person name="Maeda T."/>
            <person name="Takahashi S."/>
            <person name="Yoshida T."/>
            <person name="Shimamura S."/>
            <person name="Takaki Y."/>
            <person name="Nagai Y."/>
            <person name="Toyoda A."/>
            <person name="Suzuki Y."/>
            <person name="Arimoto A."/>
            <person name="Ishii H."/>
            <person name="Satoh N."/>
            <person name="Nishiyama T."/>
            <person name="Hasebe M."/>
            <person name="Maruyama T."/>
            <person name="Minagawa J."/>
            <person name="Obokata J."/>
            <person name="Shigenobu S."/>
        </authorList>
    </citation>
    <scope>NUCLEOTIDE SEQUENCE [LARGE SCALE GENOMIC DNA]</scope>
</reference>
<evidence type="ECO:0000256" key="2">
    <source>
        <dbReference type="SAM" id="MobiDB-lite"/>
    </source>
</evidence>
<sequence>MFGTPSIDLFAARTNYQLPRYMSLYPDPQAEAINALFHFWTGYVYIFFPFNLISRVLKKLREDKTEKALVIVPVENAILVSSTGKNAGDRASVFKPVQETSVPSIRFPGCSPSLSKAKTNGLHLIRQKIKSQGVSKLASKILMNSWREKTRKQYKIYLKRYAAFFEMKRIDPFRISDNSVVDFLANMFEEGYGYSSINTARAAISSLNDLGSFPLVCRWIKLTLTKSGIDTSIFKAHSTRAAAATAAARTSDVSLVLRSAGWTKETTFAKFYNKPIDNNLSQSNFAHSVLKNILRFDNTYSWARGKKLFYTTEMLEPSTPNQHMPRCESGQSVGEQDGAGDDQVFVNKAWNGAAPS</sequence>
<dbReference type="SUPFAM" id="SSF47823">
    <property type="entry name" value="lambda integrase-like, N-terminal domain"/>
    <property type="match status" value="1"/>
</dbReference>
<dbReference type="SUPFAM" id="SSF101576">
    <property type="entry name" value="Supernatant protein factor (SPF), C-terminal domain"/>
    <property type="match status" value="1"/>
</dbReference>
<comment type="caution">
    <text evidence="5">The sequence shown here is derived from an EMBL/GenBank/DDBJ whole genome shotgun (WGS) entry which is preliminary data.</text>
</comment>
<dbReference type="Pfam" id="PF13495">
    <property type="entry name" value="Phage_int_SAM_4"/>
    <property type="match status" value="1"/>
</dbReference>
<evidence type="ECO:0000313" key="6">
    <source>
        <dbReference type="Proteomes" id="UP000735302"/>
    </source>
</evidence>
<feature type="transmembrane region" description="Helical" evidence="3">
    <location>
        <begin position="32"/>
        <end position="53"/>
    </location>
</feature>
<dbReference type="PROSITE" id="PS51900">
    <property type="entry name" value="CB"/>
    <property type="match status" value="1"/>
</dbReference>
<keyword evidence="5" id="KW-0548">Nucleotidyltransferase</keyword>
<evidence type="ECO:0000313" key="5">
    <source>
        <dbReference type="EMBL" id="GFO27384.1"/>
    </source>
</evidence>
<evidence type="ECO:0000256" key="1">
    <source>
        <dbReference type="ARBA" id="ARBA00023125"/>
    </source>
</evidence>
<dbReference type="GO" id="GO:0015074">
    <property type="term" value="P:DNA integration"/>
    <property type="evidence" value="ECO:0007669"/>
    <property type="project" value="InterPro"/>
</dbReference>
<keyword evidence="1" id="KW-0238">DNA-binding</keyword>
<dbReference type="InterPro" id="IPR044068">
    <property type="entry name" value="CB"/>
</dbReference>
<accession>A0AAV4C8J0</accession>
<keyword evidence="3" id="KW-1133">Transmembrane helix</keyword>
<proteinExistence type="predicted"/>
<organism evidence="5 6">
    <name type="scientific">Plakobranchus ocellatus</name>
    <dbReference type="NCBI Taxonomy" id="259542"/>
    <lineage>
        <taxon>Eukaryota</taxon>
        <taxon>Metazoa</taxon>
        <taxon>Spiralia</taxon>
        <taxon>Lophotrochozoa</taxon>
        <taxon>Mollusca</taxon>
        <taxon>Gastropoda</taxon>
        <taxon>Heterobranchia</taxon>
        <taxon>Euthyneura</taxon>
        <taxon>Panpulmonata</taxon>
        <taxon>Sacoglossa</taxon>
        <taxon>Placobranchoidea</taxon>
        <taxon>Plakobranchidae</taxon>
        <taxon>Plakobranchus</taxon>
    </lineage>
</organism>
<keyword evidence="3" id="KW-0812">Transmembrane</keyword>
<evidence type="ECO:0000256" key="3">
    <source>
        <dbReference type="SAM" id="Phobius"/>
    </source>
</evidence>
<dbReference type="EMBL" id="BLXT01005922">
    <property type="protein sequence ID" value="GFO27384.1"/>
    <property type="molecule type" value="Genomic_DNA"/>
</dbReference>
<feature type="region of interest" description="Disordered" evidence="2">
    <location>
        <begin position="317"/>
        <end position="341"/>
    </location>
</feature>
<keyword evidence="5" id="KW-0808">Transferase</keyword>
<gene>
    <name evidence="5" type="ORF">PoB_005388900</name>
</gene>
<dbReference type="PANTHER" id="PTHR35617">
    <property type="entry name" value="PHAGE_INTEGRASE DOMAIN-CONTAINING PROTEIN"/>
    <property type="match status" value="1"/>
</dbReference>
<dbReference type="InterPro" id="IPR010998">
    <property type="entry name" value="Integrase_recombinase_N"/>
</dbReference>
<dbReference type="InterPro" id="IPR036598">
    <property type="entry name" value="GOLD_dom_sf"/>
</dbReference>
<feature type="domain" description="Core-binding (CB)" evidence="4">
    <location>
        <begin position="137"/>
        <end position="212"/>
    </location>
</feature>
<keyword evidence="3" id="KW-0472">Membrane</keyword>
<name>A0AAV4C8J0_9GAST</name>
<dbReference type="Gene3D" id="1.10.150.130">
    <property type="match status" value="1"/>
</dbReference>
<protein>
    <submittedName>
        <fullName evidence="5">Reverse transcriptase/ribonuclease h/methyltransferase</fullName>
    </submittedName>
</protein>